<evidence type="ECO:0000313" key="2">
    <source>
        <dbReference type="Proteomes" id="UP000094065"/>
    </source>
</evidence>
<dbReference type="GeneID" id="30155278"/>
<accession>A0A1E3HQC1</accession>
<reference evidence="1 2" key="1">
    <citation type="submission" date="2016-06" db="EMBL/GenBank/DDBJ databases">
        <title>Evolution of pathogenesis and genome organization in the Tremellales.</title>
        <authorList>
            <person name="Cuomo C."/>
            <person name="Litvintseva A."/>
            <person name="Heitman J."/>
            <person name="Chen Y."/>
            <person name="Sun S."/>
            <person name="Springer D."/>
            <person name="Dromer F."/>
            <person name="Young S."/>
            <person name="Zeng Q."/>
            <person name="Chapman S."/>
            <person name="Gujja S."/>
            <person name="Saif S."/>
            <person name="Birren B."/>
        </authorList>
    </citation>
    <scope>NUCLEOTIDE SEQUENCE [LARGE SCALE GENOMIC DNA]</scope>
    <source>
        <strain evidence="1 2">CBS 6039</strain>
    </source>
</reference>
<comment type="caution">
    <text evidence="1">The sequence shown here is derived from an EMBL/GenBank/DDBJ whole genome shotgun (WGS) entry which is preliminary data.</text>
</comment>
<dbReference type="AlphaFoldDB" id="A0A1E3HQC1"/>
<keyword evidence="2" id="KW-1185">Reference proteome</keyword>
<gene>
    <name evidence="1" type="ORF">L202_03969</name>
</gene>
<dbReference type="RefSeq" id="XP_018993371.1">
    <property type="nucleotide sequence ID" value="XM_019137935.1"/>
</dbReference>
<dbReference type="Proteomes" id="UP000094065">
    <property type="component" value="Unassembled WGS sequence"/>
</dbReference>
<name>A0A1E3HQC1_9TREE</name>
<evidence type="ECO:0000313" key="1">
    <source>
        <dbReference type="EMBL" id="ODN78325.1"/>
    </source>
</evidence>
<proteinExistence type="predicted"/>
<dbReference type="OrthoDB" id="10620495at2759"/>
<sequence>MSTICPDVSRRSITRKSFIVLRAIDGISWSDCAASLKTATQMNDDITERLDKSMDDWFPLTLASDDPVFLKKQEQTIVLSLLEGNEAYSCVRVFTVGQDLFADVANMNRNGGLYQAGIASAPAGSDDDLVLNVSVPTTFTETAPGGEEVVEESLSPLLATHDDYNSVQILSVGFDDFKLAESAVYEE</sequence>
<dbReference type="EMBL" id="AWGJ01000006">
    <property type="protein sequence ID" value="ODN78325.1"/>
    <property type="molecule type" value="Genomic_DNA"/>
</dbReference>
<organism evidence="1 2">
    <name type="scientific">Cryptococcus amylolentus CBS 6039</name>
    <dbReference type="NCBI Taxonomy" id="1295533"/>
    <lineage>
        <taxon>Eukaryota</taxon>
        <taxon>Fungi</taxon>
        <taxon>Dikarya</taxon>
        <taxon>Basidiomycota</taxon>
        <taxon>Agaricomycotina</taxon>
        <taxon>Tremellomycetes</taxon>
        <taxon>Tremellales</taxon>
        <taxon>Cryptococcaceae</taxon>
        <taxon>Cryptococcus</taxon>
    </lineage>
</organism>
<protein>
    <submittedName>
        <fullName evidence="1">Uncharacterized protein</fullName>
    </submittedName>
</protein>